<comment type="cofactor">
    <cofactor evidence="2">
        <name>Mg(2+)</name>
        <dbReference type="ChEBI" id="CHEBI:18420"/>
    </cofactor>
</comment>
<dbReference type="PANTHER" id="PTHR45866">
    <property type="entry name" value="DNA GYRASE/TOPOISOMERASE SUBUNIT B"/>
    <property type="match status" value="1"/>
</dbReference>
<evidence type="ECO:0000256" key="11">
    <source>
        <dbReference type="ARBA" id="ARBA00063644"/>
    </source>
</evidence>
<dbReference type="GO" id="GO:0003677">
    <property type="term" value="F:DNA binding"/>
    <property type="evidence" value="ECO:0007669"/>
    <property type="project" value="UniProtKB-KW"/>
</dbReference>
<evidence type="ECO:0000256" key="6">
    <source>
        <dbReference type="ARBA" id="ARBA00022840"/>
    </source>
</evidence>
<keyword evidence="9" id="KW-0238">DNA-binding</keyword>
<dbReference type="Pfam" id="PF02518">
    <property type="entry name" value="HATPase_c"/>
    <property type="match status" value="1"/>
</dbReference>
<protein>
    <recommendedName>
        <fullName evidence="3">DNA topoisomerase (ATP-hydrolyzing)</fullName>
        <ecNumber evidence="3">5.6.2.2</ecNumber>
    </recommendedName>
</protein>
<evidence type="ECO:0000256" key="10">
    <source>
        <dbReference type="ARBA" id="ARBA00023235"/>
    </source>
</evidence>
<dbReference type="Gene3D" id="3.40.50.670">
    <property type="match status" value="1"/>
</dbReference>
<dbReference type="PROSITE" id="PS50880">
    <property type="entry name" value="TOPRIM"/>
    <property type="match status" value="1"/>
</dbReference>
<feature type="domain" description="Toprim" evidence="13">
    <location>
        <begin position="408"/>
        <end position="514"/>
    </location>
</feature>
<dbReference type="AlphaFoldDB" id="W2UQ32"/>
<dbReference type="GO" id="GO:0046872">
    <property type="term" value="F:metal ion binding"/>
    <property type="evidence" value="ECO:0007669"/>
    <property type="project" value="UniProtKB-KW"/>
</dbReference>
<gene>
    <name evidence="14" type="ORF">P278_11440</name>
</gene>
<evidence type="ECO:0000256" key="3">
    <source>
        <dbReference type="ARBA" id="ARBA00012895"/>
    </source>
</evidence>
<evidence type="ECO:0000256" key="4">
    <source>
        <dbReference type="ARBA" id="ARBA00022723"/>
    </source>
</evidence>
<dbReference type="CDD" id="cd00822">
    <property type="entry name" value="TopoII_Trans_DNA_gyrase"/>
    <property type="match status" value="1"/>
</dbReference>
<dbReference type="Pfam" id="PF00986">
    <property type="entry name" value="DNA_gyraseB_C"/>
    <property type="match status" value="1"/>
</dbReference>
<evidence type="ECO:0000256" key="7">
    <source>
        <dbReference type="ARBA" id="ARBA00022842"/>
    </source>
</evidence>
<dbReference type="GO" id="GO:0006265">
    <property type="term" value="P:DNA topological change"/>
    <property type="evidence" value="ECO:0007669"/>
    <property type="project" value="InterPro"/>
</dbReference>
<dbReference type="EMBL" id="AYXY01000019">
    <property type="protein sequence ID" value="ETN95422.1"/>
    <property type="molecule type" value="Genomic_DNA"/>
</dbReference>
<feature type="coiled-coil region" evidence="12">
    <location>
        <begin position="352"/>
        <end position="379"/>
    </location>
</feature>
<dbReference type="RefSeq" id="WP_038263602.1">
    <property type="nucleotide sequence ID" value="NZ_AYXY01000019.1"/>
</dbReference>
<dbReference type="Gene3D" id="3.30.565.10">
    <property type="entry name" value="Histidine kinase-like ATPase, C-terminal domain"/>
    <property type="match status" value="1"/>
</dbReference>
<organism evidence="14 15">
    <name type="scientific">Zhouia amylolytica AD3</name>
    <dbReference type="NCBI Taxonomy" id="1286632"/>
    <lineage>
        <taxon>Bacteria</taxon>
        <taxon>Pseudomonadati</taxon>
        <taxon>Bacteroidota</taxon>
        <taxon>Flavobacteriia</taxon>
        <taxon>Flavobacteriales</taxon>
        <taxon>Flavobacteriaceae</taxon>
        <taxon>Zhouia</taxon>
    </lineage>
</organism>
<dbReference type="PRINTS" id="PR01159">
    <property type="entry name" value="DNAGYRASEB"/>
</dbReference>
<dbReference type="FunFam" id="3.30.565.10:FF:000063">
    <property type="entry name" value="DNA topoisomerase (ATP-hydrolyzing)"/>
    <property type="match status" value="1"/>
</dbReference>
<dbReference type="SUPFAM" id="SSF54211">
    <property type="entry name" value="Ribosomal protein S5 domain 2-like"/>
    <property type="match status" value="1"/>
</dbReference>
<evidence type="ECO:0000256" key="5">
    <source>
        <dbReference type="ARBA" id="ARBA00022741"/>
    </source>
</evidence>
<dbReference type="GO" id="GO:0003918">
    <property type="term" value="F:DNA topoisomerase type II (double strand cut, ATP-hydrolyzing) activity"/>
    <property type="evidence" value="ECO:0007669"/>
    <property type="project" value="UniProtKB-EC"/>
</dbReference>
<reference evidence="15" key="1">
    <citation type="submission" date="2013-11" db="EMBL/GenBank/DDBJ databases">
        <title>Draft genome sequence from a member of Zhouia, isolated tidal flat.</title>
        <authorList>
            <person name="Jin H."/>
            <person name="Jeon C.O."/>
        </authorList>
    </citation>
    <scope>NUCLEOTIDE SEQUENCE [LARGE SCALE GENOMIC DNA]</scope>
    <source>
        <strain evidence="15">AD3</strain>
    </source>
</reference>
<dbReference type="FunFam" id="3.40.50.670:FF:000006">
    <property type="entry name" value="DNA topoisomerase (ATP-hydrolyzing)"/>
    <property type="match status" value="1"/>
</dbReference>
<dbReference type="InterPro" id="IPR001241">
    <property type="entry name" value="Topo_IIA"/>
</dbReference>
<evidence type="ECO:0000256" key="2">
    <source>
        <dbReference type="ARBA" id="ARBA00001946"/>
    </source>
</evidence>
<dbReference type="InterPro" id="IPR014721">
    <property type="entry name" value="Ribsml_uS5_D2-typ_fold_subgr"/>
</dbReference>
<evidence type="ECO:0000256" key="1">
    <source>
        <dbReference type="ARBA" id="ARBA00000185"/>
    </source>
</evidence>
<keyword evidence="7" id="KW-0460">Magnesium</keyword>
<dbReference type="EC" id="5.6.2.2" evidence="3"/>
<reference evidence="14 15" key="2">
    <citation type="journal article" date="2016" name="Genome Announc.">
        <title>Draft Genome Sequence of Zhouia amylolytica AD3, Isolated from Tidal Flat Sediment.</title>
        <authorList>
            <person name="Jia B."/>
            <person name="Jin H.M."/>
            <person name="Lee H.J."/>
            <person name="Jeon C.O."/>
        </authorList>
    </citation>
    <scope>NUCLEOTIDE SEQUENCE [LARGE SCALE GENOMIC DNA]</scope>
    <source>
        <strain evidence="14 15">AD3</strain>
    </source>
</reference>
<evidence type="ECO:0000256" key="12">
    <source>
        <dbReference type="SAM" id="Coils"/>
    </source>
</evidence>
<dbReference type="InterPro" id="IPR013506">
    <property type="entry name" value="Topo_IIA_bsu_dom2"/>
</dbReference>
<dbReference type="InterPro" id="IPR000565">
    <property type="entry name" value="Topo_IIA_B"/>
</dbReference>
<dbReference type="SMART" id="SM00433">
    <property type="entry name" value="TOP2c"/>
    <property type="match status" value="1"/>
</dbReference>
<dbReference type="STRING" id="376730.SAMN04487906_2519"/>
<comment type="caution">
    <text evidence="14">The sequence shown here is derived from an EMBL/GenBank/DDBJ whole genome shotgun (WGS) entry which is preliminary data.</text>
</comment>
<keyword evidence="10 14" id="KW-0413">Isomerase</keyword>
<name>W2UQ32_9FLAO</name>
<keyword evidence="12" id="KW-0175">Coiled coil</keyword>
<evidence type="ECO:0000256" key="9">
    <source>
        <dbReference type="ARBA" id="ARBA00023125"/>
    </source>
</evidence>
<dbReference type="InterPro" id="IPR013760">
    <property type="entry name" value="Topo_IIA-like_dom_sf"/>
</dbReference>
<keyword evidence="4" id="KW-0479">Metal-binding</keyword>
<evidence type="ECO:0000259" key="13">
    <source>
        <dbReference type="PROSITE" id="PS50880"/>
    </source>
</evidence>
<dbReference type="CDD" id="cd01030">
    <property type="entry name" value="TOPRIM_TopoIIA_like"/>
    <property type="match status" value="1"/>
</dbReference>
<evidence type="ECO:0000313" key="15">
    <source>
        <dbReference type="Proteomes" id="UP000018850"/>
    </source>
</evidence>
<keyword evidence="5" id="KW-0547">Nucleotide-binding</keyword>
<dbReference type="InterPro" id="IPR003594">
    <property type="entry name" value="HATPase_dom"/>
</dbReference>
<dbReference type="PANTHER" id="PTHR45866:SF2">
    <property type="entry name" value="DNA TOPOISOMERASE (ATP-HYDROLYZING)"/>
    <property type="match status" value="1"/>
</dbReference>
<keyword evidence="6" id="KW-0067">ATP-binding</keyword>
<dbReference type="InterPro" id="IPR002288">
    <property type="entry name" value="DNA_gyrase_B_C"/>
</dbReference>
<dbReference type="eggNOG" id="COG0187">
    <property type="taxonomic scope" value="Bacteria"/>
</dbReference>
<dbReference type="Proteomes" id="UP000018850">
    <property type="component" value="Unassembled WGS sequence"/>
</dbReference>
<dbReference type="PATRIC" id="fig|1286632.3.peg.1137"/>
<dbReference type="InterPro" id="IPR006171">
    <property type="entry name" value="TOPRIM_dom"/>
</dbReference>
<dbReference type="Gene3D" id="3.30.230.10">
    <property type="match status" value="1"/>
</dbReference>
<dbReference type="PROSITE" id="PS00177">
    <property type="entry name" value="TOPOISOMERASE_II"/>
    <property type="match status" value="1"/>
</dbReference>
<evidence type="ECO:0000313" key="14">
    <source>
        <dbReference type="EMBL" id="ETN95422.1"/>
    </source>
</evidence>
<keyword evidence="8" id="KW-0799">Topoisomerase</keyword>
<dbReference type="Pfam" id="PF01751">
    <property type="entry name" value="Toprim"/>
    <property type="match status" value="1"/>
</dbReference>
<evidence type="ECO:0000256" key="8">
    <source>
        <dbReference type="ARBA" id="ARBA00023029"/>
    </source>
</evidence>
<dbReference type="SUPFAM" id="SSF55874">
    <property type="entry name" value="ATPase domain of HSP90 chaperone/DNA topoisomerase II/histidine kinase"/>
    <property type="match status" value="1"/>
</dbReference>
<dbReference type="SMART" id="SM00387">
    <property type="entry name" value="HATPase_c"/>
    <property type="match status" value="1"/>
</dbReference>
<dbReference type="SUPFAM" id="SSF56719">
    <property type="entry name" value="Type II DNA topoisomerase"/>
    <property type="match status" value="1"/>
</dbReference>
<dbReference type="Pfam" id="PF00204">
    <property type="entry name" value="DNA_gyraseB"/>
    <property type="match status" value="1"/>
</dbReference>
<dbReference type="InterPro" id="IPR013759">
    <property type="entry name" value="Topo_IIA_B_C"/>
</dbReference>
<proteinExistence type="predicted"/>
<dbReference type="InterPro" id="IPR018522">
    <property type="entry name" value="TopoIIA_CS"/>
</dbReference>
<dbReference type="InterPro" id="IPR020568">
    <property type="entry name" value="Ribosomal_Su5_D2-typ_SF"/>
</dbReference>
<dbReference type="GO" id="GO:0005524">
    <property type="term" value="F:ATP binding"/>
    <property type="evidence" value="ECO:0007669"/>
    <property type="project" value="UniProtKB-KW"/>
</dbReference>
<dbReference type="InterPro" id="IPR036890">
    <property type="entry name" value="HATPase_C_sf"/>
</dbReference>
<comment type="catalytic activity">
    <reaction evidence="1">
        <text>ATP-dependent breakage, passage and rejoining of double-stranded DNA.</text>
        <dbReference type="EC" id="5.6.2.2"/>
    </reaction>
</comment>
<accession>W2UQ32</accession>
<keyword evidence="15" id="KW-1185">Reference proteome</keyword>
<comment type="subunit">
    <text evidence="11">Heterotetramer composed of ParC and ParE.</text>
</comment>
<sequence length="619" mass="70751">MADTTQYTEDNIRSLDWKEHIRMRPGMYIGKLGDGSSADDGIYILLKEVLDNSIDEYVMGGGKTIEISVQGEKVIVRDYGRGIPLGKVVDVVSKMNTGGKYDTRAFKKSVGLNGVGTKAVNALSNYFRVESTRDGKSKSAEFERGELTNEEELDETSRRRGTKITFIPDDTIFKHYKFRNEYIEKMLRNYVYLNPGLTIVFNGEKYYSENGLKDLLQDNTNVDDILYPIIHLKGEDIEVAITHSKTQYSEEYHSFVNGQNTTQGGTHLAAFREAVVKTVRDFYGKNYDASDVRKSIISAISIKVMEPVFESQTKTKLGSTDMGGNLPTVRTFINDFVGTHLDNFLHKNPETAEKLQRKILQAERERKELSGIRKLAKERAKKASLHNKKLRDCRVHLGDMKKDRRLDTTLFITEGDSASGSITKSRDVNTQAVFSLRGKPLNSYGMSKKIVYENEEFNLLQAALNIEESLEDLRYNNIVIATDADVDGMHIRLLLITFFLQFFPELIKEGHLYILQTPLFRVRNKKETIYCYSETERREAVEKLKGKPEITRFKGLGEISPDEFQHFIGDDIRLEPVMLDKAMSIEKLLEFYMGKNTPDRQEFIINNLKVELDVIEEKA</sequence>
<dbReference type="PRINTS" id="PR00418">
    <property type="entry name" value="TPI2FAMILY"/>
</dbReference>